<keyword evidence="2 6" id="KW-0812">Transmembrane</keyword>
<dbReference type="InterPro" id="IPR036249">
    <property type="entry name" value="Thioredoxin-like_sf"/>
</dbReference>
<dbReference type="GO" id="GO:0016020">
    <property type="term" value="C:membrane"/>
    <property type="evidence" value="ECO:0007669"/>
    <property type="project" value="UniProtKB-SubCell"/>
</dbReference>
<dbReference type="PANTHER" id="PTHR32234:SF3">
    <property type="entry name" value="SUPPRESSION OF COPPER SENSITIVITY PROTEIN"/>
    <property type="match status" value="1"/>
</dbReference>
<keyword evidence="7" id="KW-0732">Signal</keyword>
<dbReference type="RefSeq" id="WP_166853215.1">
    <property type="nucleotide sequence ID" value="NZ_JAAONY010000001.1"/>
</dbReference>
<feature type="domain" description="Thiol:disulfide interchange protein DsbD N-terminal" evidence="9">
    <location>
        <begin position="86"/>
        <end position="197"/>
    </location>
</feature>
<dbReference type="EC" id="1.8.1.8" evidence="10"/>
<dbReference type="Gene3D" id="3.40.30.10">
    <property type="entry name" value="Glutaredoxin"/>
    <property type="match status" value="1"/>
</dbReference>
<organism evidence="10 11">
    <name type="scientific">Pseudoteredinibacter isoporae</name>
    <dbReference type="NCBI Taxonomy" id="570281"/>
    <lineage>
        <taxon>Bacteria</taxon>
        <taxon>Pseudomonadati</taxon>
        <taxon>Pseudomonadota</taxon>
        <taxon>Gammaproteobacteria</taxon>
        <taxon>Cellvibrionales</taxon>
        <taxon>Cellvibrionaceae</taxon>
        <taxon>Pseudoteredinibacter</taxon>
    </lineage>
</organism>
<evidence type="ECO:0000259" key="9">
    <source>
        <dbReference type="Pfam" id="PF11412"/>
    </source>
</evidence>
<dbReference type="EMBL" id="JACHHT010000001">
    <property type="protein sequence ID" value="MBB6519746.1"/>
    <property type="molecule type" value="Genomic_DNA"/>
</dbReference>
<dbReference type="AlphaFoldDB" id="A0A7X0JQV9"/>
<evidence type="ECO:0000256" key="2">
    <source>
        <dbReference type="ARBA" id="ARBA00022692"/>
    </source>
</evidence>
<dbReference type="SUPFAM" id="SSF52833">
    <property type="entry name" value="Thioredoxin-like"/>
    <property type="match status" value="1"/>
</dbReference>
<keyword evidence="5 6" id="KW-0472">Membrane</keyword>
<feature type="transmembrane region" description="Helical" evidence="6">
    <location>
        <begin position="317"/>
        <end position="337"/>
    </location>
</feature>
<reference evidence="10 11" key="1">
    <citation type="submission" date="2020-08" db="EMBL/GenBank/DDBJ databases">
        <title>Genomic Encyclopedia of Type Strains, Phase IV (KMG-IV): sequencing the most valuable type-strain genomes for metagenomic binning, comparative biology and taxonomic classification.</title>
        <authorList>
            <person name="Goeker M."/>
        </authorList>
    </citation>
    <scope>NUCLEOTIDE SEQUENCE [LARGE SCALE GENOMIC DNA]</scope>
    <source>
        <strain evidence="10 11">DSM 22368</strain>
    </source>
</reference>
<dbReference type="PANTHER" id="PTHR32234">
    <property type="entry name" value="THIOL:DISULFIDE INTERCHANGE PROTEIN DSBD"/>
    <property type="match status" value="1"/>
</dbReference>
<dbReference type="SUPFAM" id="SSF74863">
    <property type="entry name" value="Thiol:disulfide interchange protein DsbD, N-terminal domain (DsbD-alpha)"/>
    <property type="match status" value="1"/>
</dbReference>
<feature type="chain" id="PRO_5031122705" evidence="7">
    <location>
        <begin position="25"/>
        <end position="621"/>
    </location>
</feature>
<feature type="transmembrane region" description="Helical" evidence="6">
    <location>
        <begin position="432"/>
        <end position="450"/>
    </location>
</feature>
<feature type="transmembrane region" description="Helical" evidence="6">
    <location>
        <begin position="483"/>
        <end position="502"/>
    </location>
</feature>
<dbReference type="Gene3D" id="2.60.40.1250">
    <property type="entry name" value="Thiol:disulfide interchange protein DsbD, N-terminal domain"/>
    <property type="match status" value="1"/>
</dbReference>
<dbReference type="InterPro" id="IPR036929">
    <property type="entry name" value="DsbDN_sf"/>
</dbReference>
<evidence type="ECO:0000313" key="10">
    <source>
        <dbReference type="EMBL" id="MBB6519746.1"/>
    </source>
</evidence>
<evidence type="ECO:0000256" key="3">
    <source>
        <dbReference type="ARBA" id="ARBA00022748"/>
    </source>
</evidence>
<feature type="transmembrane region" description="Helical" evidence="6">
    <location>
        <begin position="390"/>
        <end position="412"/>
    </location>
</feature>
<evidence type="ECO:0000256" key="6">
    <source>
        <dbReference type="SAM" id="Phobius"/>
    </source>
</evidence>
<feature type="signal peptide" evidence="7">
    <location>
        <begin position="1"/>
        <end position="24"/>
    </location>
</feature>
<dbReference type="GO" id="GO:0017004">
    <property type="term" value="P:cytochrome complex assembly"/>
    <property type="evidence" value="ECO:0007669"/>
    <property type="project" value="UniProtKB-KW"/>
</dbReference>
<evidence type="ECO:0000256" key="4">
    <source>
        <dbReference type="ARBA" id="ARBA00022989"/>
    </source>
</evidence>
<dbReference type="InterPro" id="IPR035671">
    <property type="entry name" value="DsbD_gamma"/>
</dbReference>
<dbReference type="Pfam" id="PF13899">
    <property type="entry name" value="Thioredoxin_7"/>
    <property type="match status" value="1"/>
</dbReference>
<dbReference type="Pfam" id="PF02683">
    <property type="entry name" value="DsbD_TM"/>
    <property type="match status" value="1"/>
</dbReference>
<dbReference type="GO" id="GO:0045454">
    <property type="term" value="P:cell redox homeostasis"/>
    <property type="evidence" value="ECO:0007669"/>
    <property type="project" value="TreeGrafter"/>
</dbReference>
<evidence type="ECO:0000256" key="1">
    <source>
        <dbReference type="ARBA" id="ARBA00004141"/>
    </source>
</evidence>
<accession>A0A7X0JQV9</accession>
<comment type="subcellular location">
    <subcellularLocation>
        <location evidence="1">Membrane</location>
        <topology evidence="1">Multi-pass membrane protein</topology>
    </subcellularLocation>
</comment>
<feature type="transmembrane region" description="Helical" evidence="6">
    <location>
        <begin position="358"/>
        <end position="384"/>
    </location>
</feature>
<dbReference type="Pfam" id="PF11412">
    <property type="entry name" value="DsbD_N"/>
    <property type="match status" value="1"/>
</dbReference>
<evidence type="ECO:0000313" key="11">
    <source>
        <dbReference type="Proteomes" id="UP000528457"/>
    </source>
</evidence>
<sequence>MSFSTRFRICFVLLCLLANGTAWGQESQASPFALNPEAEQSSKLENNNAQSGFGLEPAKPVLETPQSDSATSLSSAFSVADNSQPVDFLPIDQAYQAAVFFSEGKLNVDWQIADGYYLYKDRFKFQQHENSGTAPLNAEFEVGKRIFDQVFEKELEVYYHNTQIKLQSDASDSNQYRLAVEFQGCADAGLCYPPHTLWYTVNTESGNISEAPAPASDPGNRTPGSDAAQGSLLSALVLAFLGGLILNLMPCVFPVLSIKALSLAEASNSPASKQLHGWSYTAGAVVSFVAIAALMLILKSSGQAIGWGFQLQSPIFVSLLAYLFFAMGLSLAGLAEFGNRLMGVGQQLTQKSGYQGSFFTGVLACVVASPCTAPFMGTALGFALGQSAGVALSVFAALGFGMAAPFLLLSYLPKLGNYLPKPGPWMETFKQALAFPLFVAAIWLLWVLGRQAGGDAVALSLLGLTLIAFALWLLRYQGVFSKAMALVSIVLALALPGLMSSLSTQSSTETEGFWQTYSKGQLDKALANQQSVFINATAAWCLTCLANERIAFSEAFEKQLQQQGTVAMKADWTNYDANITALLQSHGRNGVPLYVFYNRGEVKILPQLLTEDILLEGTKAN</sequence>
<feature type="transmembrane region" description="Helical" evidence="6">
    <location>
        <begin position="232"/>
        <end position="256"/>
    </location>
</feature>
<keyword evidence="11" id="KW-1185">Reference proteome</keyword>
<dbReference type="InterPro" id="IPR003834">
    <property type="entry name" value="Cyt_c_assmbl_TM_dom"/>
</dbReference>
<dbReference type="InterPro" id="IPR028250">
    <property type="entry name" value="DsbDN"/>
</dbReference>
<evidence type="ECO:0000256" key="7">
    <source>
        <dbReference type="SAM" id="SignalP"/>
    </source>
</evidence>
<dbReference type="CDD" id="cd02953">
    <property type="entry name" value="DsbDgamma"/>
    <property type="match status" value="1"/>
</dbReference>
<feature type="transmembrane region" description="Helical" evidence="6">
    <location>
        <begin position="277"/>
        <end position="297"/>
    </location>
</feature>
<protein>
    <submittedName>
        <fullName evidence="10">Thiol:disulfide interchange protein DsbD</fullName>
        <ecNumber evidence="10">1.8.1.8</ecNumber>
    </submittedName>
</protein>
<dbReference type="Proteomes" id="UP000528457">
    <property type="component" value="Unassembled WGS sequence"/>
</dbReference>
<keyword evidence="10" id="KW-0560">Oxidoreductase</keyword>
<comment type="caution">
    <text evidence="10">The sequence shown here is derived from an EMBL/GenBank/DDBJ whole genome shotgun (WGS) entry which is preliminary data.</text>
</comment>
<keyword evidence="4 6" id="KW-1133">Transmembrane helix</keyword>
<evidence type="ECO:0000256" key="5">
    <source>
        <dbReference type="ARBA" id="ARBA00023136"/>
    </source>
</evidence>
<dbReference type="FunCoup" id="A0A7X0JQV9">
    <property type="interactions" value="108"/>
</dbReference>
<name>A0A7X0JQV9_9GAMM</name>
<keyword evidence="3" id="KW-0201">Cytochrome c-type biogenesis</keyword>
<feature type="domain" description="Cytochrome C biogenesis protein transmembrane" evidence="8">
    <location>
        <begin position="236"/>
        <end position="445"/>
    </location>
</feature>
<gene>
    <name evidence="10" type="ORF">HNR48_000024</name>
</gene>
<proteinExistence type="predicted"/>
<evidence type="ECO:0000259" key="8">
    <source>
        <dbReference type="Pfam" id="PF02683"/>
    </source>
</evidence>
<dbReference type="GO" id="GO:0047134">
    <property type="term" value="F:protein-disulfide reductase [NAD(P)H] activity"/>
    <property type="evidence" value="ECO:0007669"/>
    <property type="project" value="UniProtKB-EC"/>
</dbReference>
<feature type="transmembrane region" description="Helical" evidence="6">
    <location>
        <begin position="456"/>
        <end position="474"/>
    </location>
</feature>
<dbReference type="InParanoid" id="A0A7X0JQV9"/>